<protein>
    <recommendedName>
        <fullName evidence="5">Lipoprotein</fullName>
    </recommendedName>
</protein>
<proteinExistence type="predicted"/>
<reference evidence="3 4" key="1">
    <citation type="submission" date="2019-08" db="EMBL/GenBank/DDBJ databases">
        <title>Deep-cultivation of Planctomycetes and their phenomic and genomic characterization uncovers novel biology.</title>
        <authorList>
            <person name="Wiegand S."/>
            <person name="Jogler M."/>
            <person name="Boedeker C."/>
            <person name="Pinto D."/>
            <person name="Vollmers J."/>
            <person name="Rivas-Marin E."/>
            <person name="Kohn T."/>
            <person name="Peeters S.H."/>
            <person name="Heuer A."/>
            <person name="Rast P."/>
            <person name="Oberbeckmann S."/>
            <person name="Bunk B."/>
            <person name="Jeske O."/>
            <person name="Meyerdierks A."/>
            <person name="Storesund J.E."/>
            <person name="Kallscheuer N."/>
            <person name="Luecker S."/>
            <person name="Lage O.M."/>
            <person name="Pohl T."/>
            <person name="Merkel B.J."/>
            <person name="Hornburger P."/>
            <person name="Mueller R.-W."/>
            <person name="Bruemmer F."/>
            <person name="Labrenz M."/>
            <person name="Spormann A.M."/>
            <person name="Op den Camp H."/>
            <person name="Overmann J."/>
            <person name="Amann R."/>
            <person name="Jetten M.S.M."/>
            <person name="Mascher T."/>
            <person name="Medema M.H."/>
            <person name="Devos D.P."/>
            <person name="Kaster A.-K."/>
            <person name="Ovreas L."/>
            <person name="Rohde M."/>
            <person name="Galperin M.Y."/>
            <person name="Jogler C."/>
        </authorList>
    </citation>
    <scope>NUCLEOTIDE SEQUENCE [LARGE SCALE GENOMIC DNA]</scope>
    <source>
        <strain evidence="3 4">OJF2</strain>
    </source>
</reference>
<dbReference type="Proteomes" id="UP000324233">
    <property type="component" value="Chromosome"/>
</dbReference>
<feature type="compositionally biased region" description="Basic and acidic residues" evidence="1">
    <location>
        <begin position="43"/>
        <end position="52"/>
    </location>
</feature>
<accession>A0A5B9VWB9</accession>
<sequence precursor="true">MITRRRVMEGLLPAAAVAALPLVATCLAGCGNEGARMIPMEKKRDEMTRDSEQLPGIPVKDAPKSKRR</sequence>
<name>A0A5B9VWB9_9BACT</name>
<evidence type="ECO:0008006" key="5">
    <source>
        <dbReference type="Google" id="ProtNLM"/>
    </source>
</evidence>
<gene>
    <name evidence="3" type="ORF">OJF2_06300</name>
</gene>
<feature type="region of interest" description="Disordered" evidence="1">
    <location>
        <begin position="43"/>
        <end position="68"/>
    </location>
</feature>
<evidence type="ECO:0000313" key="3">
    <source>
        <dbReference type="EMBL" id="QEH32161.1"/>
    </source>
</evidence>
<dbReference type="EMBL" id="CP042997">
    <property type="protein sequence ID" value="QEH32161.1"/>
    <property type="molecule type" value="Genomic_DNA"/>
</dbReference>
<feature type="signal peptide" evidence="2">
    <location>
        <begin position="1"/>
        <end position="28"/>
    </location>
</feature>
<keyword evidence="2" id="KW-0732">Signal</keyword>
<evidence type="ECO:0000313" key="4">
    <source>
        <dbReference type="Proteomes" id="UP000324233"/>
    </source>
</evidence>
<feature type="chain" id="PRO_5022725380" description="Lipoprotein" evidence="2">
    <location>
        <begin position="29"/>
        <end position="68"/>
    </location>
</feature>
<organism evidence="3 4">
    <name type="scientific">Aquisphaera giovannonii</name>
    <dbReference type="NCBI Taxonomy" id="406548"/>
    <lineage>
        <taxon>Bacteria</taxon>
        <taxon>Pseudomonadati</taxon>
        <taxon>Planctomycetota</taxon>
        <taxon>Planctomycetia</taxon>
        <taxon>Isosphaerales</taxon>
        <taxon>Isosphaeraceae</taxon>
        <taxon>Aquisphaera</taxon>
    </lineage>
</organism>
<keyword evidence="4" id="KW-1185">Reference proteome</keyword>
<evidence type="ECO:0000256" key="2">
    <source>
        <dbReference type="SAM" id="SignalP"/>
    </source>
</evidence>
<dbReference type="AlphaFoldDB" id="A0A5B9VWB9"/>
<evidence type="ECO:0000256" key="1">
    <source>
        <dbReference type="SAM" id="MobiDB-lite"/>
    </source>
</evidence>
<dbReference type="KEGG" id="agv:OJF2_06300"/>